<protein>
    <submittedName>
        <fullName evidence="5">Nucleotide sugar dehydrogenase</fullName>
    </submittedName>
</protein>
<dbReference type="InterPro" id="IPR008927">
    <property type="entry name" value="6-PGluconate_DH-like_C_sf"/>
</dbReference>
<comment type="similarity">
    <text evidence="3">Belongs to the UDP-glucose/GDP-mannose dehydrogenase family.</text>
</comment>
<dbReference type="Pfam" id="PF03721">
    <property type="entry name" value="UDPG_MGDP_dh_N"/>
    <property type="match status" value="1"/>
</dbReference>
<dbReference type="PIRSF" id="PIRSF000124">
    <property type="entry name" value="UDPglc_GDPman_dh"/>
    <property type="match status" value="1"/>
</dbReference>
<dbReference type="Pfam" id="PF03720">
    <property type="entry name" value="UDPG_MGDP_dh_C"/>
    <property type="match status" value="1"/>
</dbReference>
<dbReference type="SMART" id="SM00984">
    <property type="entry name" value="UDPG_MGDP_dh_C"/>
    <property type="match status" value="1"/>
</dbReference>
<evidence type="ECO:0000256" key="1">
    <source>
        <dbReference type="ARBA" id="ARBA00023002"/>
    </source>
</evidence>
<proteinExistence type="inferred from homology"/>
<reference evidence="5" key="1">
    <citation type="submission" date="2021-04" db="EMBL/GenBank/DDBJ databases">
        <title>Genome based classification of Actinospica acidithermotolerans sp. nov., an actinobacterium isolated from an Indonesian hot spring.</title>
        <authorList>
            <person name="Kusuma A.B."/>
            <person name="Putra K.E."/>
            <person name="Nafisah S."/>
            <person name="Loh J."/>
            <person name="Nouioui I."/>
            <person name="Goodfellow M."/>
        </authorList>
    </citation>
    <scope>NUCLEOTIDE SEQUENCE</scope>
    <source>
        <strain evidence="5">CSCA 57</strain>
    </source>
</reference>
<dbReference type="Proteomes" id="UP000675781">
    <property type="component" value="Unassembled WGS sequence"/>
</dbReference>
<dbReference type="InterPro" id="IPR036220">
    <property type="entry name" value="UDP-Glc/GDP-Man_DH_C_sf"/>
</dbReference>
<dbReference type="InterPro" id="IPR036291">
    <property type="entry name" value="NAD(P)-bd_dom_sf"/>
</dbReference>
<dbReference type="GO" id="GO:0016628">
    <property type="term" value="F:oxidoreductase activity, acting on the CH-CH group of donors, NAD or NADP as acceptor"/>
    <property type="evidence" value="ECO:0007669"/>
    <property type="project" value="InterPro"/>
</dbReference>
<feature type="domain" description="UDP-glucose/GDP-mannose dehydrogenase C-terminal" evidence="4">
    <location>
        <begin position="339"/>
        <end position="424"/>
    </location>
</feature>
<keyword evidence="2" id="KW-0520">NAD</keyword>
<dbReference type="InterPro" id="IPR017476">
    <property type="entry name" value="UDP-Glc/GDP-Man"/>
</dbReference>
<dbReference type="Pfam" id="PF00984">
    <property type="entry name" value="UDPG_MGDP_dh"/>
    <property type="match status" value="1"/>
</dbReference>
<dbReference type="GO" id="GO:0016616">
    <property type="term" value="F:oxidoreductase activity, acting on the CH-OH group of donors, NAD or NADP as acceptor"/>
    <property type="evidence" value="ECO:0007669"/>
    <property type="project" value="InterPro"/>
</dbReference>
<comment type="caution">
    <text evidence="5">The sequence shown here is derived from an EMBL/GenBank/DDBJ whole genome shotgun (WGS) entry which is preliminary data.</text>
</comment>
<dbReference type="InterPro" id="IPR014026">
    <property type="entry name" value="UDP-Glc/GDP-Man_DH_dimer"/>
</dbReference>
<dbReference type="AlphaFoldDB" id="A0A941EMW0"/>
<gene>
    <name evidence="5" type="ORF">KDL01_11785</name>
</gene>
<dbReference type="SUPFAM" id="SSF48179">
    <property type="entry name" value="6-phosphogluconate dehydrogenase C-terminal domain-like"/>
    <property type="match status" value="1"/>
</dbReference>
<dbReference type="GO" id="GO:0000271">
    <property type="term" value="P:polysaccharide biosynthetic process"/>
    <property type="evidence" value="ECO:0007669"/>
    <property type="project" value="InterPro"/>
</dbReference>
<dbReference type="InterPro" id="IPR001732">
    <property type="entry name" value="UDP-Glc/GDP-Man_DH_N"/>
</dbReference>
<organism evidence="5 6">
    <name type="scientific">Actinospica durhamensis</name>
    <dbReference type="NCBI Taxonomy" id="1508375"/>
    <lineage>
        <taxon>Bacteria</taxon>
        <taxon>Bacillati</taxon>
        <taxon>Actinomycetota</taxon>
        <taxon>Actinomycetes</taxon>
        <taxon>Catenulisporales</taxon>
        <taxon>Actinospicaceae</taxon>
        <taxon>Actinospica</taxon>
    </lineage>
</organism>
<name>A0A941EMW0_9ACTN</name>
<dbReference type="EMBL" id="JAGSOG010000044">
    <property type="protein sequence ID" value="MBR7833950.1"/>
    <property type="molecule type" value="Genomic_DNA"/>
</dbReference>
<dbReference type="InterPro" id="IPR028359">
    <property type="entry name" value="UDP_ManNAc/GlcNAc_DH"/>
</dbReference>
<dbReference type="NCBIfam" id="TIGR03026">
    <property type="entry name" value="NDP-sugDHase"/>
    <property type="match status" value="1"/>
</dbReference>
<dbReference type="SUPFAM" id="SSF52413">
    <property type="entry name" value="UDP-glucose/GDP-mannose dehydrogenase C-terminal domain"/>
    <property type="match status" value="1"/>
</dbReference>
<evidence type="ECO:0000313" key="5">
    <source>
        <dbReference type="EMBL" id="MBR7833950.1"/>
    </source>
</evidence>
<evidence type="ECO:0000259" key="4">
    <source>
        <dbReference type="SMART" id="SM00984"/>
    </source>
</evidence>
<dbReference type="GO" id="GO:0051287">
    <property type="term" value="F:NAD binding"/>
    <property type="evidence" value="ECO:0007669"/>
    <property type="project" value="InterPro"/>
</dbReference>
<accession>A0A941EMW0</accession>
<dbReference type="SUPFAM" id="SSF51735">
    <property type="entry name" value="NAD(P)-binding Rossmann-fold domains"/>
    <property type="match status" value="1"/>
</dbReference>
<dbReference type="PIRSF" id="PIRSF500136">
    <property type="entry name" value="UDP_ManNAc_DH"/>
    <property type="match status" value="1"/>
</dbReference>
<dbReference type="PANTHER" id="PTHR43491:SF5">
    <property type="entry name" value="UDP-N-ACETYL-D-MANNOSAMINE DEHYDROGENASE"/>
    <property type="match status" value="1"/>
</dbReference>
<dbReference type="Gene3D" id="3.40.50.720">
    <property type="entry name" value="NAD(P)-binding Rossmann-like Domain"/>
    <property type="match status" value="2"/>
</dbReference>
<evidence type="ECO:0000256" key="3">
    <source>
        <dbReference type="PIRNR" id="PIRNR000124"/>
    </source>
</evidence>
<keyword evidence="6" id="KW-1185">Reference proteome</keyword>
<evidence type="ECO:0000256" key="2">
    <source>
        <dbReference type="ARBA" id="ARBA00023027"/>
    </source>
</evidence>
<keyword evidence="1" id="KW-0560">Oxidoreductase</keyword>
<dbReference type="InterPro" id="IPR014027">
    <property type="entry name" value="UDP-Glc/GDP-Man_DH_C"/>
</dbReference>
<evidence type="ECO:0000313" key="6">
    <source>
        <dbReference type="Proteomes" id="UP000675781"/>
    </source>
</evidence>
<sequence length="428" mass="46119">MNPCHAARAGPVRADGNTAIVREEALSATRPDRFSRDVVVIGGCGHVGLPLAIALAARGASVAVYDISEQAVATVNSGRLPFAEPGAAEPLAEAVASGRLVASTDPELVSTAEHVVVVIGTPVDEYLNPDQTAIPEAVGASIAHFREGQLVVLRSTVFPGVTALVEKTFAEHGVAVDTAFCPERIAEGKAMTELFELPQIVAGRTVRATERASRLFRLLTEQIVPVTPEEAEFAKLFTNVWRYIKFAAANQFYMMANDHGVDFERVRHAITHDYPRARDMPGAGFAAGPCLFKDTMQLTAVTANNFALGVSAMQVNEGLPLYVANRLERAYDLQDVTVGILGMAFKGDSDDIRSSLAYKLKRVLAFKAGAVICTDPHVTVDRTLRPLEEVLDRADVLVIAAPHTEYRGLRVDKPVVDLWNLLGNGVRI</sequence>
<dbReference type="PANTHER" id="PTHR43491">
    <property type="entry name" value="UDP-N-ACETYL-D-MANNOSAMINE DEHYDROGENASE"/>
    <property type="match status" value="1"/>
</dbReference>